<reference evidence="2 3" key="1">
    <citation type="submission" date="2011-08" db="EMBL/GenBank/DDBJ databases">
        <title>The Genome Sequence of Plasmodium vivax India VII.</title>
        <authorList>
            <consortium name="The Broad Institute Genome Sequencing Platform"/>
            <consortium name="The Broad Institute Genome Sequencing Center for Infectious Disease"/>
            <person name="Neafsey D."/>
            <person name="Carlton J."/>
            <person name="Barnwell J."/>
            <person name="Collins W."/>
            <person name="Escalante A."/>
            <person name="Mullikin J."/>
            <person name="Saul A."/>
            <person name="Guigo R."/>
            <person name="Camara F."/>
            <person name="Young S.K."/>
            <person name="Zeng Q."/>
            <person name="Gargeya S."/>
            <person name="Fitzgerald M."/>
            <person name="Haas B."/>
            <person name="Abouelleil A."/>
            <person name="Alvarado L."/>
            <person name="Arachchi H.M."/>
            <person name="Berlin A."/>
            <person name="Brown A."/>
            <person name="Chapman S.B."/>
            <person name="Chen Z."/>
            <person name="Dunbar C."/>
            <person name="Freedman E."/>
            <person name="Gearin G."/>
            <person name="Gellesch M."/>
            <person name="Goldberg J."/>
            <person name="Griggs A."/>
            <person name="Gujja S."/>
            <person name="Heiman D."/>
            <person name="Howarth C."/>
            <person name="Larson L."/>
            <person name="Lui A."/>
            <person name="MacDonald P.J.P."/>
            <person name="Montmayeur A."/>
            <person name="Murphy C."/>
            <person name="Neiman D."/>
            <person name="Pearson M."/>
            <person name="Priest M."/>
            <person name="Roberts A."/>
            <person name="Saif S."/>
            <person name="Shea T."/>
            <person name="Shenoy N."/>
            <person name="Sisk P."/>
            <person name="Stolte C."/>
            <person name="Sykes S."/>
            <person name="Wortman J."/>
            <person name="Nusbaum C."/>
            <person name="Birren B."/>
        </authorList>
    </citation>
    <scope>NUCLEOTIDE SEQUENCE [LARGE SCALE GENOMIC DNA]</scope>
    <source>
        <strain evidence="2 3">India VII</strain>
    </source>
</reference>
<dbReference type="AlphaFoldDB" id="A0A0J9UV89"/>
<evidence type="ECO:0000256" key="1">
    <source>
        <dbReference type="SAM" id="Phobius"/>
    </source>
</evidence>
<accession>A0A0J9UV89</accession>
<protein>
    <submittedName>
        <fullName evidence="2">Uncharacterized protein</fullName>
    </submittedName>
</protein>
<evidence type="ECO:0000313" key="3">
    <source>
        <dbReference type="Proteomes" id="UP000053562"/>
    </source>
</evidence>
<dbReference type="EMBL" id="KQ234408">
    <property type="protein sequence ID" value="KMZ77368.1"/>
    <property type="molecule type" value="Genomic_DNA"/>
</dbReference>
<organism evidence="2 3">
    <name type="scientific">Plasmodium vivax India VII</name>
    <dbReference type="NCBI Taxonomy" id="1077284"/>
    <lineage>
        <taxon>Eukaryota</taxon>
        <taxon>Sar</taxon>
        <taxon>Alveolata</taxon>
        <taxon>Apicomplexa</taxon>
        <taxon>Aconoidasida</taxon>
        <taxon>Haemosporida</taxon>
        <taxon>Plasmodiidae</taxon>
        <taxon>Plasmodium</taxon>
        <taxon>Plasmodium (Plasmodium)</taxon>
    </lineage>
</organism>
<keyword evidence="1" id="KW-0812">Transmembrane</keyword>
<sequence length="200" mass="23428">MRISNNFPLISSLYHILGAFTNNRNHYFKNCTLKDFKVDKGTFNKKHILYEFLESYDDMKKKIDSQSELYTPLYCKHVKDNFLFYNDVKDKCTTKETCGYFEELKKFKEKFIQQDVLNFIYNKCNYKKASCKDGSYVEDDVPCLRAKGNPFILPILGNDPYDIVNVLLNVAIISVPFLAIFLILFKVNICYFCKANSSCH</sequence>
<proteinExistence type="predicted"/>
<dbReference type="Proteomes" id="UP000053562">
    <property type="component" value="Unassembled WGS sequence"/>
</dbReference>
<keyword evidence="1" id="KW-0472">Membrane</keyword>
<keyword evidence="1" id="KW-1133">Transmembrane helix</keyword>
<name>A0A0J9UV89_PLAVI</name>
<evidence type="ECO:0000313" key="2">
    <source>
        <dbReference type="EMBL" id="KMZ77368.1"/>
    </source>
</evidence>
<feature type="transmembrane region" description="Helical" evidence="1">
    <location>
        <begin position="166"/>
        <end position="185"/>
    </location>
</feature>
<gene>
    <name evidence="2" type="ORF">PVIIG_05763</name>
</gene>